<evidence type="ECO:0000256" key="1">
    <source>
        <dbReference type="ARBA" id="ARBA00022450"/>
    </source>
</evidence>
<dbReference type="EMBL" id="JADBEB010000001">
    <property type="protein sequence ID" value="MBE1485543.1"/>
    <property type="molecule type" value="Genomic_DNA"/>
</dbReference>
<dbReference type="RefSeq" id="WP_192765717.1">
    <property type="nucleotide sequence ID" value="NZ_JADBEB010000001.1"/>
</dbReference>
<evidence type="ECO:0000313" key="4">
    <source>
        <dbReference type="EMBL" id="MBE1485543.1"/>
    </source>
</evidence>
<dbReference type="Proteomes" id="UP000649753">
    <property type="component" value="Unassembled WGS sequence"/>
</dbReference>
<evidence type="ECO:0000313" key="5">
    <source>
        <dbReference type="Proteomes" id="UP000649753"/>
    </source>
</evidence>
<keyword evidence="5" id="KW-1185">Reference proteome</keyword>
<dbReference type="Gene3D" id="1.10.1200.10">
    <property type="entry name" value="ACP-like"/>
    <property type="match status" value="1"/>
</dbReference>
<name>A0A927M4Y0_9ACTN</name>
<gene>
    <name evidence="4" type="ORF">H4W31_001181</name>
</gene>
<dbReference type="Pfam" id="PF00550">
    <property type="entry name" value="PP-binding"/>
    <property type="match status" value="1"/>
</dbReference>
<protein>
    <submittedName>
        <fullName evidence="4">Acyl carrier protein</fullName>
    </submittedName>
</protein>
<dbReference type="PROSITE" id="PS50075">
    <property type="entry name" value="CARRIER"/>
    <property type="match status" value="1"/>
</dbReference>
<dbReference type="SUPFAM" id="SSF47336">
    <property type="entry name" value="ACP-like"/>
    <property type="match status" value="1"/>
</dbReference>
<feature type="domain" description="Carrier" evidence="3">
    <location>
        <begin position="4"/>
        <end position="81"/>
    </location>
</feature>
<keyword evidence="1" id="KW-0596">Phosphopantetheine</keyword>
<evidence type="ECO:0000256" key="2">
    <source>
        <dbReference type="ARBA" id="ARBA00022553"/>
    </source>
</evidence>
<reference evidence="4" key="1">
    <citation type="submission" date="2020-10" db="EMBL/GenBank/DDBJ databases">
        <title>Sequencing the genomes of 1000 actinobacteria strains.</title>
        <authorList>
            <person name="Klenk H.-P."/>
        </authorList>
    </citation>
    <scope>NUCLEOTIDE SEQUENCE</scope>
    <source>
        <strain evidence="4">DSM 46832</strain>
    </source>
</reference>
<comment type="caution">
    <text evidence="4">The sequence shown here is derived from an EMBL/GenBank/DDBJ whole genome shotgun (WGS) entry which is preliminary data.</text>
</comment>
<keyword evidence="2" id="KW-0597">Phosphoprotein</keyword>
<dbReference type="AlphaFoldDB" id="A0A927M4Y0"/>
<dbReference type="PROSITE" id="PS00012">
    <property type="entry name" value="PHOSPHOPANTETHEINE"/>
    <property type="match status" value="1"/>
</dbReference>
<dbReference type="InterPro" id="IPR009081">
    <property type="entry name" value="PP-bd_ACP"/>
</dbReference>
<dbReference type="InterPro" id="IPR006162">
    <property type="entry name" value="Ppantetheine_attach_site"/>
</dbReference>
<evidence type="ECO:0000259" key="3">
    <source>
        <dbReference type="PROSITE" id="PS50075"/>
    </source>
</evidence>
<sequence length="85" mass="9281">MSLAWDPEFESELRKHVKLLLGDSPLEADASLVDLGLDSLGMVGLLVDLETLYEIEFPDSSMNLETFATAGNLWGVVSRLRGIDG</sequence>
<organism evidence="4 5">
    <name type="scientific">Plantactinospora soyae</name>
    <dbReference type="NCBI Taxonomy" id="1544732"/>
    <lineage>
        <taxon>Bacteria</taxon>
        <taxon>Bacillati</taxon>
        <taxon>Actinomycetota</taxon>
        <taxon>Actinomycetes</taxon>
        <taxon>Micromonosporales</taxon>
        <taxon>Micromonosporaceae</taxon>
        <taxon>Plantactinospora</taxon>
    </lineage>
</organism>
<proteinExistence type="predicted"/>
<accession>A0A927M4Y0</accession>
<dbReference type="InterPro" id="IPR036736">
    <property type="entry name" value="ACP-like_sf"/>
</dbReference>